<proteinExistence type="predicted"/>
<dbReference type="InterPro" id="IPR036890">
    <property type="entry name" value="HATPase_C_sf"/>
</dbReference>
<reference evidence="13" key="1">
    <citation type="submission" date="2021-02" db="EMBL/GenBank/DDBJ databases">
        <title>Fulvivirga sp. S481 isolated from sea water.</title>
        <authorList>
            <person name="Bae S.S."/>
            <person name="Baek K."/>
        </authorList>
    </citation>
    <scope>NUCLEOTIDE SEQUENCE</scope>
    <source>
        <strain evidence="13">S481</strain>
    </source>
</reference>
<dbReference type="InterPro" id="IPR001610">
    <property type="entry name" value="PAC"/>
</dbReference>
<dbReference type="GO" id="GO:0046983">
    <property type="term" value="F:protein dimerization activity"/>
    <property type="evidence" value="ECO:0007669"/>
    <property type="project" value="InterPro"/>
</dbReference>
<dbReference type="InterPro" id="IPR011712">
    <property type="entry name" value="Sig_transdc_His_kin_sub3_dim/P"/>
</dbReference>
<dbReference type="KEGG" id="fuv:JR347_06695"/>
<keyword evidence="6" id="KW-0418">Kinase</keyword>
<accession>A0A974WNK2</accession>
<dbReference type="InterPro" id="IPR003594">
    <property type="entry name" value="HATPase_dom"/>
</dbReference>
<evidence type="ECO:0000256" key="2">
    <source>
        <dbReference type="ARBA" id="ARBA00012438"/>
    </source>
</evidence>
<organism evidence="13 14">
    <name type="scientific">Fulvivirga lutea</name>
    <dbReference type="NCBI Taxonomy" id="2810512"/>
    <lineage>
        <taxon>Bacteria</taxon>
        <taxon>Pseudomonadati</taxon>
        <taxon>Bacteroidota</taxon>
        <taxon>Cytophagia</taxon>
        <taxon>Cytophagales</taxon>
        <taxon>Fulvivirgaceae</taxon>
        <taxon>Fulvivirga</taxon>
    </lineage>
</organism>
<dbReference type="GO" id="GO:0000155">
    <property type="term" value="F:phosphorelay sensor kinase activity"/>
    <property type="evidence" value="ECO:0007669"/>
    <property type="project" value="InterPro"/>
</dbReference>
<dbReference type="Pfam" id="PF08447">
    <property type="entry name" value="PAS_3"/>
    <property type="match status" value="1"/>
</dbReference>
<keyword evidence="9" id="KW-0812">Transmembrane</keyword>
<sequence>MTLNLVLYMFLSAGTAGLLVYLLMYLHYWKIKSSVEADSSLAQKKYQESERILSSMYTYTKEFVALLKKDKNNLIIIKFPESYWIQIQKHTNYSKEDVIGKSLKWFYVEILKLNENEIATRQSKILKTIIERKPITYLENYKDPDGKRGWSNSSFIPLLDDKGEIDYILFTSKDVTKEKEVESELRFNVTLLESILDYSQFAIVLFKDGKIHQINKTFTHYFDYQINEILGEPGEIIVPEKYYPLLHKVRQGLINDFKVFHLGLEEEITLKRKDGSEFYCEVSVYPLPVEGTRYSVLSISNITEQRRIRHELEESKEQLQSLIENMPGMFFRLGTDSEFSLQYISGNSEAYLGIKNSDIKEKNLRGRDVLPDEFITKSREYLSQLMQTGGNGEMTLPIEYSSVKKWVNARFKPTKLSSGERVIDGLLFDVTEQVLNEKNRKKAEESLRKNQSRLLALMANLPGMVYRSAHKNDFKLTFVSEGSLELTGYTPDQLKTSKSSIFNIIKENYHDKIRRDVAEAIAEKKPYKLFYEIYTAAGPKWVFDRGQEIEKGYLEGIIIDITDRVESEEKIVQTIIQTEDRERKRIAKELHDSLGQKLTTVSLYFNSLKDKELEYNELNTRLVKGLGFLELAIKETRNISHNLMPRNVEDFGLKLSIESLVNELNAISETKFSFYDNLQDKDISVNLGLHLYRITQEAINNVLKYAEAKQVAIQLMLYPDLIIWSIEDDGKGFDITQLEKEQQFGLEGIRQRAQLLSGNATIESRINHGTSITIEIPFKSHYVIEK</sequence>
<dbReference type="SUPFAM" id="SSF55874">
    <property type="entry name" value="ATPase domain of HSP90 chaperone/DNA topoisomerase II/histidine kinase"/>
    <property type="match status" value="1"/>
</dbReference>
<dbReference type="PROSITE" id="PS50109">
    <property type="entry name" value="HIS_KIN"/>
    <property type="match status" value="1"/>
</dbReference>
<feature type="domain" description="Histidine kinase" evidence="10">
    <location>
        <begin position="585"/>
        <end position="780"/>
    </location>
</feature>
<dbReference type="PROSITE" id="PS50112">
    <property type="entry name" value="PAS"/>
    <property type="match status" value="2"/>
</dbReference>
<evidence type="ECO:0000256" key="3">
    <source>
        <dbReference type="ARBA" id="ARBA00022553"/>
    </source>
</evidence>
<dbReference type="GO" id="GO:0005524">
    <property type="term" value="F:ATP binding"/>
    <property type="evidence" value="ECO:0007669"/>
    <property type="project" value="UniProtKB-KW"/>
</dbReference>
<dbReference type="InterPro" id="IPR050482">
    <property type="entry name" value="Sensor_HK_TwoCompSys"/>
</dbReference>
<feature type="domain" description="PAC" evidence="12">
    <location>
        <begin position="131"/>
        <end position="187"/>
    </location>
</feature>
<dbReference type="Gene3D" id="3.30.450.20">
    <property type="entry name" value="PAS domain"/>
    <property type="match status" value="4"/>
</dbReference>
<feature type="domain" description="PAS" evidence="11">
    <location>
        <begin position="315"/>
        <end position="389"/>
    </location>
</feature>
<evidence type="ECO:0000259" key="10">
    <source>
        <dbReference type="PROSITE" id="PS50109"/>
    </source>
</evidence>
<dbReference type="SUPFAM" id="SSF55785">
    <property type="entry name" value="PYP-like sensor domain (PAS domain)"/>
    <property type="match status" value="4"/>
</dbReference>
<evidence type="ECO:0000259" key="12">
    <source>
        <dbReference type="PROSITE" id="PS50113"/>
    </source>
</evidence>
<dbReference type="Pfam" id="PF02518">
    <property type="entry name" value="HATPase_c"/>
    <property type="match status" value="1"/>
</dbReference>
<dbReference type="InterPro" id="IPR013655">
    <property type="entry name" value="PAS_fold_3"/>
</dbReference>
<evidence type="ECO:0000256" key="7">
    <source>
        <dbReference type="ARBA" id="ARBA00022840"/>
    </source>
</evidence>
<gene>
    <name evidence="13" type="ORF">JR347_06695</name>
</gene>
<dbReference type="InterPro" id="IPR000700">
    <property type="entry name" value="PAS-assoc_C"/>
</dbReference>
<feature type="transmembrane region" description="Helical" evidence="9">
    <location>
        <begin position="6"/>
        <end position="26"/>
    </location>
</feature>
<protein>
    <recommendedName>
        <fullName evidence="2">histidine kinase</fullName>
        <ecNumber evidence="2">2.7.13.3</ecNumber>
    </recommendedName>
</protein>
<evidence type="ECO:0000256" key="1">
    <source>
        <dbReference type="ARBA" id="ARBA00000085"/>
    </source>
</evidence>
<evidence type="ECO:0000313" key="14">
    <source>
        <dbReference type="Proteomes" id="UP000662783"/>
    </source>
</evidence>
<keyword evidence="14" id="KW-1185">Reference proteome</keyword>
<dbReference type="CDD" id="cd00130">
    <property type="entry name" value="PAS"/>
    <property type="match status" value="2"/>
</dbReference>
<evidence type="ECO:0000313" key="13">
    <source>
        <dbReference type="EMBL" id="QSE98763.1"/>
    </source>
</evidence>
<feature type="domain" description="PAS" evidence="11">
    <location>
        <begin position="450"/>
        <end position="524"/>
    </location>
</feature>
<feature type="domain" description="PAC" evidence="12">
    <location>
        <begin position="264"/>
        <end position="314"/>
    </location>
</feature>
<evidence type="ECO:0000259" key="11">
    <source>
        <dbReference type="PROSITE" id="PS50112"/>
    </source>
</evidence>
<dbReference type="Gene3D" id="3.30.565.10">
    <property type="entry name" value="Histidine kinase-like ATPase, C-terminal domain"/>
    <property type="match status" value="1"/>
</dbReference>
<dbReference type="AlphaFoldDB" id="A0A974WNK2"/>
<dbReference type="SMART" id="SM00091">
    <property type="entry name" value="PAS"/>
    <property type="match status" value="3"/>
</dbReference>
<dbReference type="EC" id="2.7.13.3" evidence="2"/>
<keyword evidence="7" id="KW-0067">ATP-binding</keyword>
<dbReference type="CDD" id="cd16917">
    <property type="entry name" value="HATPase_UhpB-NarQ-NarX-like"/>
    <property type="match status" value="1"/>
</dbReference>
<dbReference type="SMART" id="SM00086">
    <property type="entry name" value="PAC"/>
    <property type="match status" value="2"/>
</dbReference>
<dbReference type="Gene3D" id="1.20.5.1930">
    <property type="match status" value="1"/>
</dbReference>
<dbReference type="Pfam" id="PF13426">
    <property type="entry name" value="PAS_9"/>
    <property type="match status" value="2"/>
</dbReference>
<evidence type="ECO:0000256" key="4">
    <source>
        <dbReference type="ARBA" id="ARBA00022679"/>
    </source>
</evidence>
<dbReference type="EMBL" id="CP070608">
    <property type="protein sequence ID" value="QSE98763.1"/>
    <property type="molecule type" value="Genomic_DNA"/>
</dbReference>
<dbReference type="PANTHER" id="PTHR24421:SF10">
    <property type="entry name" value="NITRATE_NITRITE SENSOR PROTEIN NARQ"/>
    <property type="match status" value="1"/>
</dbReference>
<dbReference type="InterPro" id="IPR035965">
    <property type="entry name" value="PAS-like_dom_sf"/>
</dbReference>
<dbReference type="PROSITE" id="PS50113">
    <property type="entry name" value="PAC"/>
    <property type="match status" value="2"/>
</dbReference>
<keyword evidence="5" id="KW-0547">Nucleotide-binding</keyword>
<dbReference type="InterPro" id="IPR000014">
    <property type="entry name" value="PAS"/>
</dbReference>
<evidence type="ECO:0000256" key="9">
    <source>
        <dbReference type="SAM" id="Phobius"/>
    </source>
</evidence>
<dbReference type="InterPro" id="IPR005467">
    <property type="entry name" value="His_kinase_dom"/>
</dbReference>
<dbReference type="SMART" id="SM00387">
    <property type="entry name" value="HATPase_c"/>
    <property type="match status" value="1"/>
</dbReference>
<comment type="catalytic activity">
    <reaction evidence="1">
        <text>ATP + protein L-histidine = ADP + protein N-phospho-L-histidine.</text>
        <dbReference type="EC" id="2.7.13.3"/>
    </reaction>
</comment>
<dbReference type="PANTHER" id="PTHR24421">
    <property type="entry name" value="NITRATE/NITRITE SENSOR PROTEIN NARX-RELATED"/>
    <property type="match status" value="1"/>
</dbReference>
<keyword evidence="9" id="KW-0472">Membrane</keyword>
<dbReference type="NCBIfam" id="TIGR00229">
    <property type="entry name" value="sensory_box"/>
    <property type="match status" value="3"/>
</dbReference>
<keyword evidence="3" id="KW-0597">Phosphoprotein</keyword>
<evidence type="ECO:0000256" key="8">
    <source>
        <dbReference type="ARBA" id="ARBA00023012"/>
    </source>
</evidence>
<dbReference type="GO" id="GO:0016020">
    <property type="term" value="C:membrane"/>
    <property type="evidence" value="ECO:0007669"/>
    <property type="project" value="InterPro"/>
</dbReference>
<evidence type="ECO:0000256" key="6">
    <source>
        <dbReference type="ARBA" id="ARBA00022777"/>
    </source>
</evidence>
<dbReference type="RefSeq" id="WP_205723277.1">
    <property type="nucleotide sequence ID" value="NZ_CP070608.1"/>
</dbReference>
<keyword evidence="9" id="KW-1133">Transmembrane helix</keyword>
<keyword evidence="8" id="KW-0902">Two-component regulatory system</keyword>
<evidence type="ECO:0000256" key="5">
    <source>
        <dbReference type="ARBA" id="ARBA00022741"/>
    </source>
</evidence>
<dbReference type="Proteomes" id="UP000662783">
    <property type="component" value="Chromosome"/>
</dbReference>
<keyword evidence="4" id="KW-0808">Transferase</keyword>
<dbReference type="Pfam" id="PF07730">
    <property type="entry name" value="HisKA_3"/>
    <property type="match status" value="1"/>
</dbReference>
<name>A0A974WNK2_9BACT</name>